<dbReference type="InterPro" id="IPR008271">
    <property type="entry name" value="Ser/Thr_kinase_AS"/>
</dbReference>
<reference evidence="6 7" key="1">
    <citation type="submission" date="2014-06" db="EMBL/GenBank/DDBJ databases">
        <authorList>
            <person name="Swart Estienne"/>
        </authorList>
    </citation>
    <scope>NUCLEOTIDE SEQUENCE [LARGE SCALE GENOMIC DNA]</scope>
    <source>
        <strain evidence="6 7">130c</strain>
    </source>
</reference>
<evidence type="ECO:0000313" key="7">
    <source>
        <dbReference type="Proteomes" id="UP000039865"/>
    </source>
</evidence>
<dbReference type="AlphaFoldDB" id="A0A078BBD9"/>
<dbReference type="GO" id="GO:0005829">
    <property type="term" value="C:cytosol"/>
    <property type="evidence" value="ECO:0007669"/>
    <property type="project" value="TreeGrafter"/>
</dbReference>
<dbReference type="OrthoDB" id="298008at2759"/>
<dbReference type="PANTHER" id="PTHR24348:SF22">
    <property type="entry name" value="NON-SPECIFIC SERINE_THREONINE PROTEIN KINASE"/>
    <property type="match status" value="1"/>
</dbReference>
<dbReference type="InterPro" id="IPR045269">
    <property type="entry name" value="Atg1-like"/>
</dbReference>
<evidence type="ECO:0000259" key="5">
    <source>
        <dbReference type="PROSITE" id="PS50011"/>
    </source>
</evidence>
<dbReference type="Pfam" id="PF00069">
    <property type="entry name" value="Pkinase"/>
    <property type="match status" value="1"/>
</dbReference>
<dbReference type="GO" id="GO:0005776">
    <property type="term" value="C:autophagosome"/>
    <property type="evidence" value="ECO:0007669"/>
    <property type="project" value="TreeGrafter"/>
</dbReference>
<dbReference type="SUPFAM" id="SSF56112">
    <property type="entry name" value="Protein kinase-like (PK-like)"/>
    <property type="match status" value="1"/>
</dbReference>
<dbReference type="PROSITE" id="PS50011">
    <property type="entry name" value="PROTEIN_KINASE_DOM"/>
    <property type="match status" value="1"/>
</dbReference>
<evidence type="ECO:0000256" key="2">
    <source>
        <dbReference type="ARBA" id="ARBA00022741"/>
    </source>
</evidence>
<evidence type="ECO:0000256" key="4">
    <source>
        <dbReference type="ARBA" id="ARBA00022840"/>
    </source>
</evidence>
<dbReference type="Proteomes" id="UP000039865">
    <property type="component" value="Unassembled WGS sequence"/>
</dbReference>
<keyword evidence="1" id="KW-0808">Transferase</keyword>
<dbReference type="GO" id="GO:0016020">
    <property type="term" value="C:membrane"/>
    <property type="evidence" value="ECO:0007669"/>
    <property type="project" value="TreeGrafter"/>
</dbReference>
<dbReference type="GO" id="GO:0010506">
    <property type="term" value="P:regulation of autophagy"/>
    <property type="evidence" value="ECO:0007669"/>
    <property type="project" value="InterPro"/>
</dbReference>
<keyword evidence="3" id="KW-0418">Kinase</keyword>
<evidence type="ECO:0000256" key="3">
    <source>
        <dbReference type="ARBA" id="ARBA00022777"/>
    </source>
</evidence>
<proteinExistence type="predicted"/>
<evidence type="ECO:0000256" key="1">
    <source>
        <dbReference type="ARBA" id="ARBA00022679"/>
    </source>
</evidence>
<dbReference type="PROSITE" id="PS00108">
    <property type="entry name" value="PROTEIN_KINASE_ST"/>
    <property type="match status" value="1"/>
</dbReference>
<organism evidence="6 7">
    <name type="scientific">Stylonychia lemnae</name>
    <name type="common">Ciliate</name>
    <dbReference type="NCBI Taxonomy" id="5949"/>
    <lineage>
        <taxon>Eukaryota</taxon>
        <taxon>Sar</taxon>
        <taxon>Alveolata</taxon>
        <taxon>Ciliophora</taxon>
        <taxon>Intramacronucleata</taxon>
        <taxon>Spirotrichea</taxon>
        <taxon>Stichotrichia</taxon>
        <taxon>Sporadotrichida</taxon>
        <taxon>Oxytrichidae</taxon>
        <taxon>Stylonychinae</taxon>
        <taxon>Stylonychia</taxon>
    </lineage>
</organism>
<name>A0A078BBD9_STYLE</name>
<dbReference type="GO" id="GO:0000407">
    <property type="term" value="C:phagophore assembly site"/>
    <property type="evidence" value="ECO:0007669"/>
    <property type="project" value="TreeGrafter"/>
</dbReference>
<evidence type="ECO:0000313" key="6">
    <source>
        <dbReference type="EMBL" id="CDW90577.1"/>
    </source>
</evidence>
<dbReference type="InterPro" id="IPR000719">
    <property type="entry name" value="Prot_kinase_dom"/>
</dbReference>
<dbReference type="EMBL" id="CCKQ01018605">
    <property type="protein sequence ID" value="CDW90577.1"/>
    <property type="molecule type" value="Genomic_DNA"/>
</dbReference>
<dbReference type="Gene3D" id="1.10.510.10">
    <property type="entry name" value="Transferase(Phosphotransferase) domain 1"/>
    <property type="match status" value="1"/>
</dbReference>
<keyword evidence="4" id="KW-0067">ATP-binding</keyword>
<dbReference type="SMART" id="SM00220">
    <property type="entry name" value="S_TKc"/>
    <property type="match status" value="1"/>
</dbReference>
<keyword evidence="7" id="KW-1185">Reference proteome</keyword>
<accession>A0A078BBD9</accession>
<dbReference type="InterPro" id="IPR011009">
    <property type="entry name" value="Kinase-like_dom_sf"/>
</dbReference>
<dbReference type="GO" id="GO:0004674">
    <property type="term" value="F:protein serine/threonine kinase activity"/>
    <property type="evidence" value="ECO:0007669"/>
    <property type="project" value="InterPro"/>
</dbReference>
<sequence>MLKNAKGSLSEEDCRLILKQLVKGLRDLFDYDLVHRDIKLANILLHFNIPDQLKISGDRYITQDDFLTMDQKDKLNFLKMVDLQSVNFQVKIADFGFSKFLDTKSQRSDTMCGTPLYMAPQLVEDIKYTYKADIWSLGVIFFELLTGSHPFNGRNLEQLGKNLNQGEYALEVVHKPSVECLRIITGCLQYDEDERSNIIDISNSEYFTERYAPREIPNSFFVNRKGSNTLRNSSADIYQRKSSLNQNNNGKYKMILNSKDSWLLRRLEMSMTTLTPSPKFSEIQQVERKQQNNFKTLQINTSSPNEFNCELAPQLITPFQKIKSPKIENFVLTEGQILEASQYLIARDNEFTKITSSKVLMEDYFSFQ</sequence>
<dbReference type="GO" id="GO:0005524">
    <property type="term" value="F:ATP binding"/>
    <property type="evidence" value="ECO:0007669"/>
    <property type="project" value="UniProtKB-KW"/>
</dbReference>
<dbReference type="InParanoid" id="A0A078BBD9"/>
<feature type="domain" description="Protein kinase" evidence="5">
    <location>
        <begin position="1"/>
        <end position="207"/>
    </location>
</feature>
<keyword evidence="2" id="KW-0547">Nucleotide-binding</keyword>
<dbReference type="PANTHER" id="PTHR24348">
    <property type="entry name" value="SERINE/THREONINE-PROTEIN KINASE UNC-51-RELATED"/>
    <property type="match status" value="1"/>
</dbReference>
<protein>
    <recommendedName>
        <fullName evidence="5">Protein kinase domain-containing protein</fullName>
    </recommendedName>
</protein>
<dbReference type="GO" id="GO:0000045">
    <property type="term" value="P:autophagosome assembly"/>
    <property type="evidence" value="ECO:0007669"/>
    <property type="project" value="TreeGrafter"/>
</dbReference>
<gene>
    <name evidence="6" type="primary">Contig4209.g190</name>
    <name evidence="6" type="ORF">STYLEM_19722</name>
</gene>